<dbReference type="Pfam" id="PF00929">
    <property type="entry name" value="RNase_T"/>
    <property type="match status" value="1"/>
</dbReference>
<dbReference type="NCBIfam" id="TIGR00573">
    <property type="entry name" value="dnaq"/>
    <property type="match status" value="1"/>
</dbReference>
<dbReference type="GO" id="GO:0003887">
    <property type="term" value="F:DNA-directed DNA polymerase activity"/>
    <property type="evidence" value="ECO:0007669"/>
    <property type="project" value="InterPro"/>
</dbReference>
<proteinExistence type="predicted"/>
<keyword evidence="4" id="KW-0378">Hydrolase</keyword>
<dbReference type="InterPro" id="IPR036397">
    <property type="entry name" value="RNaseH_sf"/>
</dbReference>
<dbReference type="CDD" id="cd06127">
    <property type="entry name" value="DEDDh"/>
    <property type="match status" value="1"/>
</dbReference>
<keyword evidence="4" id="KW-0540">Nuclease</keyword>
<comment type="caution">
    <text evidence="4">The sequence shown here is derived from an EMBL/GenBank/DDBJ whole genome shotgun (WGS) entry which is preliminary data.</text>
</comment>
<dbReference type="PANTHER" id="PTHR30231">
    <property type="entry name" value="DNA POLYMERASE III SUBUNIT EPSILON"/>
    <property type="match status" value="1"/>
</dbReference>
<dbReference type="GO" id="GO:0005829">
    <property type="term" value="C:cytosol"/>
    <property type="evidence" value="ECO:0007669"/>
    <property type="project" value="TreeGrafter"/>
</dbReference>
<dbReference type="PANTHER" id="PTHR30231:SF41">
    <property type="entry name" value="DNA POLYMERASE III SUBUNIT EPSILON"/>
    <property type="match status" value="1"/>
</dbReference>
<reference evidence="4 5" key="1">
    <citation type="submission" date="2015-08" db="EMBL/GenBank/DDBJ databases">
        <title>Comparative genomics of the Campylobacter concisus group.</title>
        <authorList>
            <person name="Yee E."/>
            <person name="Chapman M.H."/>
            <person name="Huynh S."/>
            <person name="Bono J.L."/>
            <person name="On S.L."/>
            <person name="St Leger J."/>
            <person name="Foster G."/>
            <person name="Parker C.T."/>
            <person name="Miller W.G."/>
        </authorList>
    </citation>
    <scope>NUCLEOTIDE SEQUENCE [LARGE SCALE GENOMIC DNA]</scope>
    <source>
        <strain evidence="4 5">RM9337</strain>
    </source>
</reference>
<comment type="function">
    <text evidence="1">DNA polymerase III is a complex, multichain enzyme responsible for most of the replicative synthesis in bacteria. The epsilon subunit contain the editing function and is a proofreading 3'-5' exonuclease.</text>
</comment>
<dbReference type="EMBL" id="LIWG01000002">
    <property type="protein sequence ID" value="MBE3607658.1"/>
    <property type="molecule type" value="Genomic_DNA"/>
</dbReference>
<evidence type="ECO:0000259" key="3">
    <source>
        <dbReference type="SMART" id="SM00479"/>
    </source>
</evidence>
<sequence>MKPRKQRLDNLLNLLCTHNMGYYEFISKFSDIEELSGFMDVRDIDMWCALGLDIIKTEQNEIELLTRFRDISEQEICVVDIETSGGINTGQIIEIGAVKIKNSVEIGRFESFVSAPFVPENITELTGISTDDLVGAPSLSYVLEKFKLFLGTSLFVAHNVNFDYGFISQSLDQIGLGMLLNRKLCTIDLARRTIASEKYGLGSLKELLGINNLHHRALNDAIAAAEILKISLSRLPFSVQTTEDLIKFSKTAPSMKLKPEPVLV</sequence>
<dbReference type="AlphaFoldDB" id="A0AAW3ZTT0"/>
<dbReference type="SUPFAM" id="SSF53098">
    <property type="entry name" value="Ribonuclease H-like"/>
    <property type="match status" value="1"/>
</dbReference>
<organism evidence="4 5">
    <name type="scientific">Campylobacter californiensis</name>
    <dbReference type="NCBI Taxonomy" id="1032243"/>
    <lineage>
        <taxon>Bacteria</taxon>
        <taxon>Pseudomonadati</taxon>
        <taxon>Campylobacterota</taxon>
        <taxon>Epsilonproteobacteria</taxon>
        <taxon>Campylobacterales</taxon>
        <taxon>Campylobacteraceae</taxon>
        <taxon>Campylobacter</taxon>
    </lineage>
</organism>
<dbReference type="InterPro" id="IPR012337">
    <property type="entry name" value="RNaseH-like_sf"/>
</dbReference>
<dbReference type="GO" id="GO:0008408">
    <property type="term" value="F:3'-5' exonuclease activity"/>
    <property type="evidence" value="ECO:0007669"/>
    <property type="project" value="TreeGrafter"/>
</dbReference>
<feature type="domain" description="Exonuclease" evidence="3">
    <location>
        <begin position="75"/>
        <end position="237"/>
    </location>
</feature>
<dbReference type="InterPro" id="IPR013520">
    <property type="entry name" value="Ribonucl_H"/>
</dbReference>
<evidence type="ECO:0000256" key="2">
    <source>
        <dbReference type="ARBA" id="ARBA00026073"/>
    </source>
</evidence>
<evidence type="ECO:0000313" key="4">
    <source>
        <dbReference type="EMBL" id="MBE3607658.1"/>
    </source>
</evidence>
<dbReference type="InterPro" id="IPR006054">
    <property type="entry name" value="DnaQ"/>
</dbReference>
<dbReference type="NCBIfam" id="NF006316">
    <property type="entry name" value="PRK08517.1"/>
    <property type="match status" value="1"/>
</dbReference>
<dbReference type="GO" id="GO:0003677">
    <property type="term" value="F:DNA binding"/>
    <property type="evidence" value="ECO:0007669"/>
    <property type="project" value="InterPro"/>
</dbReference>
<keyword evidence="5" id="KW-1185">Reference proteome</keyword>
<dbReference type="GO" id="GO:0045004">
    <property type="term" value="P:DNA replication proofreading"/>
    <property type="evidence" value="ECO:0007669"/>
    <property type="project" value="TreeGrafter"/>
</dbReference>
<dbReference type="SMART" id="SM00479">
    <property type="entry name" value="EXOIII"/>
    <property type="match status" value="1"/>
</dbReference>
<dbReference type="RefSeq" id="WP_169971476.1">
    <property type="nucleotide sequence ID" value="NZ_CP012545.1"/>
</dbReference>
<evidence type="ECO:0000313" key="5">
    <source>
        <dbReference type="Proteomes" id="UP000650616"/>
    </source>
</evidence>
<protein>
    <submittedName>
        <fullName evidence="4">3'-5' exonuclease</fullName>
    </submittedName>
</protein>
<gene>
    <name evidence="4" type="ORF">CCAL9337_02790</name>
</gene>
<keyword evidence="4" id="KW-0269">Exonuclease</keyword>
<dbReference type="Gene3D" id="3.30.420.10">
    <property type="entry name" value="Ribonuclease H-like superfamily/Ribonuclease H"/>
    <property type="match status" value="1"/>
</dbReference>
<dbReference type="Proteomes" id="UP000650616">
    <property type="component" value="Unassembled WGS sequence"/>
</dbReference>
<comment type="subunit">
    <text evidence="2">DNA polymerase III contains a core (composed of alpha, epsilon and theta chains) that associates with a tau subunit. This core dimerizes to form the POLIII' complex. PolIII' associates with the gamma complex (composed of gamma, delta, delta', psi and chi chains) and with the beta chain to form the complete DNA polymerase III complex.</text>
</comment>
<dbReference type="FunFam" id="3.30.420.10:FF:000045">
    <property type="entry name" value="3'-5' exonuclease DinG"/>
    <property type="match status" value="1"/>
</dbReference>
<accession>A0AAW3ZTT0</accession>
<evidence type="ECO:0000256" key="1">
    <source>
        <dbReference type="ARBA" id="ARBA00025483"/>
    </source>
</evidence>
<name>A0AAW3ZTT0_9BACT</name>